<name>A0A6J7E2F2_9ZZZZ</name>
<evidence type="ECO:0000313" key="1">
    <source>
        <dbReference type="EMBL" id="CAB4875415.1"/>
    </source>
</evidence>
<accession>A0A6J7E2F2</accession>
<sequence>MHPVANHLVSGYRIALGSLIFMMGESQIDTAGMDINLGTEDVQTHGTAFGVPAGEANPPWCLPHQLSSSRSGFLPKCPVGVKAFSCINLAGEAMPGSELIKFVST</sequence>
<proteinExistence type="predicted"/>
<dbReference type="EMBL" id="CAFBLV010000168">
    <property type="protein sequence ID" value="CAB4875415.1"/>
    <property type="molecule type" value="Genomic_DNA"/>
</dbReference>
<reference evidence="1" key="1">
    <citation type="submission" date="2020-05" db="EMBL/GenBank/DDBJ databases">
        <authorList>
            <person name="Chiriac C."/>
            <person name="Salcher M."/>
            <person name="Ghai R."/>
            <person name="Kavagutti S V."/>
        </authorList>
    </citation>
    <scope>NUCLEOTIDE SEQUENCE</scope>
</reference>
<protein>
    <submittedName>
        <fullName evidence="1">Unannotated protein</fullName>
    </submittedName>
</protein>
<organism evidence="1">
    <name type="scientific">freshwater metagenome</name>
    <dbReference type="NCBI Taxonomy" id="449393"/>
    <lineage>
        <taxon>unclassified sequences</taxon>
        <taxon>metagenomes</taxon>
        <taxon>ecological metagenomes</taxon>
    </lineage>
</organism>
<gene>
    <name evidence="1" type="ORF">UFOPK3425_00867</name>
</gene>
<dbReference type="AlphaFoldDB" id="A0A6J7E2F2"/>